<proteinExistence type="predicted"/>
<organism evidence="1 2">
    <name type="scientific">Novosphingobium album</name>
    <name type="common">ex Liu et al. 2023</name>
    <dbReference type="NCBI Taxonomy" id="3031130"/>
    <lineage>
        <taxon>Bacteria</taxon>
        <taxon>Pseudomonadati</taxon>
        <taxon>Pseudomonadota</taxon>
        <taxon>Alphaproteobacteria</taxon>
        <taxon>Sphingomonadales</taxon>
        <taxon>Sphingomonadaceae</taxon>
        <taxon>Novosphingobium</taxon>
    </lineage>
</organism>
<accession>A0ABT5WVJ1</accession>
<dbReference type="Proteomes" id="UP001216253">
    <property type="component" value="Unassembled WGS sequence"/>
</dbReference>
<dbReference type="RefSeq" id="WP_275230020.1">
    <property type="nucleotide sequence ID" value="NZ_JARESE010000068.1"/>
</dbReference>
<keyword evidence="2" id="KW-1185">Reference proteome</keyword>
<evidence type="ECO:0000313" key="1">
    <source>
        <dbReference type="EMBL" id="MDE8653899.1"/>
    </source>
</evidence>
<comment type="caution">
    <text evidence="1">The sequence shown here is derived from an EMBL/GenBank/DDBJ whole genome shotgun (WGS) entry which is preliminary data.</text>
</comment>
<sequence>MISGATDRIYRRPPQLKLAMDLTPEQAGAMQAWAEAVPTLHFLDICVAAIPRLSPKAIAQSPRKATWRRRLRRLDRPHNSVSYLFALIERASEIQSKLDGADLEREILKDVAALRSFFKHARVLEPDDFLIGYLRELRGVPHEVSRPSYLAFLEEMNGRHQLWNSVKPSERFHKAQEIVEMAESLSIAKNHPVVTITLACLYGNGAAKHMMKFKQNPDQFNVQNALSDIMVISRFARHKLEIEEDARKGLGRYAQTRFMTDDDGLIEVLSCFEAISVRFEDPGDAQNIWTEMTVHLHRLLSDLTVANDDVEDDLSPDDQAKVAEYNRICELVGLA</sequence>
<dbReference type="EMBL" id="JARESE010000068">
    <property type="protein sequence ID" value="MDE8653899.1"/>
    <property type="molecule type" value="Genomic_DNA"/>
</dbReference>
<protein>
    <submittedName>
        <fullName evidence="1">Uncharacterized protein</fullName>
    </submittedName>
</protein>
<name>A0ABT5WVJ1_9SPHN</name>
<evidence type="ECO:0000313" key="2">
    <source>
        <dbReference type="Proteomes" id="UP001216253"/>
    </source>
</evidence>
<gene>
    <name evidence="1" type="ORF">PYV00_19595</name>
</gene>
<reference evidence="1 2" key="1">
    <citation type="submission" date="2023-03" db="EMBL/GenBank/DDBJ databases">
        <title>NovoSphingobium album sp. nov. isolated from polycyclic aromatic hydrocarbons- and heavy-metal polluted soil.</title>
        <authorList>
            <person name="Liu Z."/>
            <person name="Wang K."/>
        </authorList>
    </citation>
    <scope>NUCLEOTIDE SEQUENCE [LARGE SCALE GENOMIC DNA]</scope>
    <source>
        <strain evidence="1 2">H3SJ31-1</strain>
    </source>
</reference>